<organism evidence="3 4">
    <name type="scientific">Prosthecobacter fusiformis</name>
    <dbReference type="NCBI Taxonomy" id="48464"/>
    <lineage>
        <taxon>Bacteria</taxon>
        <taxon>Pseudomonadati</taxon>
        <taxon>Verrucomicrobiota</taxon>
        <taxon>Verrucomicrobiia</taxon>
        <taxon>Verrucomicrobiales</taxon>
        <taxon>Verrucomicrobiaceae</taxon>
        <taxon>Prosthecobacter</taxon>
    </lineage>
</organism>
<keyword evidence="4" id="KW-1185">Reference proteome</keyword>
<dbReference type="PANTHER" id="PTHR40469:SF2">
    <property type="entry name" value="GALACTOSE-BINDING DOMAIN-LIKE SUPERFAMILY PROTEIN"/>
    <property type="match status" value="1"/>
</dbReference>
<keyword evidence="3" id="KW-0315">Glutamine amidotransferase</keyword>
<dbReference type="AlphaFoldDB" id="A0A4R7S7M5"/>
<sequence>MKKLIVPLFTLALAAGLFFAQAADADVKPLRILVVAGGCCHDYEKQQSILKEGIESRLNAVVDVAFNPDKTTKATFEIYKAKDWAKDFDVIIHDECSADVTDPAYVANILDAHKAGVPALNLHCAMHSYRWGNFKEPVAAGGDNAGWYEFIGLQSTGHGPQSPIDITFTDASHPITKGLENWTTINEELYNNLQMLGAKPLASGRQMQMPRVKKGEKADPNAKATEANAVVAWTNEYGEKKTRVFSTTIGHNNDTVADARYMSLITRALLWTTGKLAEDGTPAAGYVK</sequence>
<dbReference type="OrthoDB" id="7171409at2"/>
<dbReference type="InterPro" id="IPR029062">
    <property type="entry name" value="Class_I_gatase-like"/>
</dbReference>
<evidence type="ECO:0000256" key="1">
    <source>
        <dbReference type="SAM" id="SignalP"/>
    </source>
</evidence>
<dbReference type="SUPFAM" id="SSF52317">
    <property type="entry name" value="Class I glutamine amidotransferase-like"/>
    <property type="match status" value="1"/>
</dbReference>
<reference evidence="3 4" key="1">
    <citation type="submission" date="2019-03" db="EMBL/GenBank/DDBJ databases">
        <title>Genomic Encyclopedia of Archaeal and Bacterial Type Strains, Phase II (KMG-II): from individual species to whole genera.</title>
        <authorList>
            <person name="Goeker M."/>
        </authorList>
    </citation>
    <scope>NUCLEOTIDE SEQUENCE [LARGE SCALE GENOMIC DNA]</scope>
    <source>
        <strain evidence="3 4">ATCC 25309</strain>
    </source>
</reference>
<feature type="chain" id="PRO_5020659515" evidence="1">
    <location>
        <begin position="23"/>
        <end position="288"/>
    </location>
</feature>
<protein>
    <submittedName>
        <fullName evidence="3">Type 1 glutamine amidotransferase</fullName>
    </submittedName>
</protein>
<feature type="domain" description="ThuA-like" evidence="2">
    <location>
        <begin position="31"/>
        <end position="272"/>
    </location>
</feature>
<gene>
    <name evidence="3" type="ORF">EI77_01685</name>
</gene>
<dbReference type="Proteomes" id="UP000295662">
    <property type="component" value="Unassembled WGS sequence"/>
</dbReference>
<keyword evidence="1" id="KW-0732">Signal</keyword>
<dbReference type="EMBL" id="SOCA01000002">
    <property type="protein sequence ID" value="TDU73217.1"/>
    <property type="molecule type" value="Genomic_DNA"/>
</dbReference>
<dbReference type="PANTHER" id="PTHR40469">
    <property type="entry name" value="SECRETED GLYCOSYL HYDROLASE"/>
    <property type="match status" value="1"/>
</dbReference>
<dbReference type="Pfam" id="PF06283">
    <property type="entry name" value="ThuA"/>
    <property type="match status" value="1"/>
</dbReference>
<evidence type="ECO:0000313" key="4">
    <source>
        <dbReference type="Proteomes" id="UP000295662"/>
    </source>
</evidence>
<feature type="signal peptide" evidence="1">
    <location>
        <begin position="1"/>
        <end position="22"/>
    </location>
</feature>
<evidence type="ECO:0000259" key="2">
    <source>
        <dbReference type="Pfam" id="PF06283"/>
    </source>
</evidence>
<dbReference type="GO" id="GO:0016740">
    <property type="term" value="F:transferase activity"/>
    <property type="evidence" value="ECO:0007669"/>
    <property type="project" value="UniProtKB-KW"/>
</dbReference>
<keyword evidence="3" id="KW-0808">Transferase</keyword>
<evidence type="ECO:0000313" key="3">
    <source>
        <dbReference type="EMBL" id="TDU73217.1"/>
    </source>
</evidence>
<name>A0A4R7S7M5_9BACT</name>
<dbReference type="InterPro" id="IPR029010">
    <property type="entry name" value="ThuA-like"/>
</dbReference>
<proteinExistence type="predicted"/>
<comment type="caution">
    <text evidence="3">The sequence shown here is derived from an EMBL/GenBank/DDBJ whole genome shotgun (WGS) entry which is preliminary data.</text>
</comment>
<accession>A0A4R7S7M5</accession>
<dbReference type="Gene3D" id="3.40.50.880">
    <property type="match status" value="1"/>
</dbReference>
<dbReference type="RefSeq" id="WP_133794565.1">
    <property type="nucleotide sequence ID" value="NZ_SOCA01000002.1"/>
</dbReference>